<keyword evidence="9" id="KW-0963">Cytoplasm</keyword>
<evidence type="ECO:0000256" key="12">
    <source>
        <dbReference type="ARBA" id="ARBA00022786"/>
    </source>
</evidence>
<evidence type="ECO:0000256" key="9">
    <source>
        <dbReference type="ARBA" id="ARBA00022490"/>
    </source>
</evidence>
<dbReference type="PANTHER" id="PTHR11703">
    <property type="entry name" value="DEOXYHYPUSINE SYNTHASE"/>
    <property type="match status" value="1"/>
</dbReference>
<dbReference type="InterPro" id="IPR013083">
    <property type="entry name" value="Znf_RING/FYVE/PHD"/>
</dbReference>
<evidence type="ECO:0000256" key="13">
    <source>
        <dbReference type="ARBA" id="ARBA00023027"/>
    </source>
</evidence>
<dbReference type="Proteomes" id="UP000799536">
    <property type="component" value="Unassembled WGS sequence"/>
</dbReference>
<keyword evidence="12" id="KW-0833">Ubl conjugation pathway</keyword>
<evidence type="ECO:0000256" key="3">
    <source>
        <dbReference type="ARBA" id="ARBA00002823"/>
    </source>
</evidence>
<evidence type="ECO:0000256" key="14">
    <source>
        <dbReference type="ARBA" id="ARBA00023256"/>
    </source>
</evidence>
<dbReference type="EMBL" id="ML993895">
    <property type="protein sequence ID" value="KAF2203707.1"/>
    <property type="molecule type" value="Genomic_DNA"/>
</dbReference>
<dbReference type="InterPro" id="IPR002773">
    <property type="entry name" value="Deoxyhypusine_synthase"/>
</dbReference>
<evidence type="ECO:0000256" key="15">
    <source>
        <dbReference type="PROSITE-ProRule" id="PRU00175"/>
    </source>
</evidence>
<evidence type="ECO:0000256" key="4">
    <source>
        <dbReference type="ARBA" id="ARBA00004496"/>
    </source>
</evidence>
<dbReference type="InterPro" id="IPR008974">
    <property type="entry name" value="TRAF-like"/>
</dbReference>
<dbReference type="EC" id="2.5.1.46" evidence="7"/>
<dbReference type="PROSITE" id="PS50089">
    <property type="entry name" value="ZF_RING_2"/>
    <property type="match status" value="1"/>
</dbReference>
<proteinExistence type="inferred from homology"/>
<dbReference type="InterPro" id="IPR003409">
    <property type="entry name" value="MORN"/>
</dbReference>
<evidence type="ECO:0000259" key="17">
    <source>
        <dbReference type="PROSITE" id="PS50089"/>
    </source>
</evidence>
<comment type="subcellular location">
    <subcellularLocation>
        <location evidence="4">Cytoplasm</location>
    </subcellularLocation>
</comment>
<dbReference type="SUPFAM" id="SSF57850">
    <property type="entry name" value="RING/U-box"/>
    <property type="match status" value="1"/>
</dbReference>
<comment type="cofactor">
    <cofactor evidence="2">
        <name>NAD(+)</name>
        <dbReference type="ChEBI" id="CHEBI:57540"/>
    </cofactor>
</comment>
<dbReference type="Pfam" id="PF02493">
    <property type="entry name" value="MORN"/>
    <property type="match status" value="4"/>
</dbReference>
<dbReference type="Gene3D" id="3.10.20.90">
    <property type="entry name" value="Phosphatidylinositol 3-kinase Catalytic Subunit, Chain A, domain 1"/>
    <property type="match status" value="1"/>
</dbReference>
<dbReference type="InterPro" id="IPR002083">
    <property type="entry name" value="MATH/TRAF_dom"/>
</dbReference>
<sequence>MATSNQATDLKAPSGATDAVLKPSEPVPEGAKQVQGIDFNDYAQRNITVEELVRGMGTMGFQATSVGEAVRIINEMRAWRHPETSGRTTVFLGYTSNLISSGLRETLRYLVQHNHVSAIVTTAGGVEEDFIKCLAPTYLGSFSSPGAALRAKGMNRIGNLVVPNSNYCAFEDWVVPILDNMLEEQEASKKTDEPIHWTPSKVIHRLGKEINDERSVYYWAWKNNIPVFCPALTDGSLGDMLYFHTFKSSPEQLRIDIVEDIRKINTLAVRAERAGMIILGGGIVKHHIANACLMRNGAESAVYINTAQEFDGSDAGARPDEAVSWGKIKADGDSVKVYAEATVVFPMIVAATFAKVEERQRGIGMGLVRSYPIQLHDKLSRTFPSCCSLSYTLTERNSPGYLQTGDYLTHLSRLFHQPPEFLAVSPQTTTSLALQTNTTHPAVMSVTASSANVDAPPLLFGQRSPSPQPFSSPPRSPSHVHHSHTPLSSPPPQSFEDDVDMNASITFPTPEGQNHDREDIQMEDSEGLPNGHVDAAPYHNEPPPTDIAIEVAAVDDDAMDTSPDNSHGVVLPNGSADAEEAIVHSPNSPPSHGIVPDNGANIAPVEPAPGPTENPPQPNIPPTHNTLPPPEPSPQPPAALGEPPLPPIDPAGSDSSDDEDDNQRWHPLPEDTTSPDEEELKEIEEAGEVSALNHTHWEEKAFPPLEEPEYSAGPSGRIEWLVEHYNGTKEKPNKELVMKSPPVNIGGYQWQIKFYPKGNDSDYLSVYVECLSVGNKDVKKDEASASEGTPGSDTATAQTDVAIQADATPSTRVPLETQHDPLPLLDVEPMPKRRSVAAQVAVVMYNPAEPRVHTVRTCLHRFCSGSPDWGWTRYHGPYYDIPARHRGQRAALLQNDKLAFTGYIRIVEDETNCLWEHNSRDNPWDSFAMTGLQGLTLGEGASPPGGNMISAIGSWMLFKPFRQFLYSFKVPDPDQEPFIRPKPLMLALQKILYMLRTQVKPGSGPVPVDDVLDALDWYGINDRLEKLDVIEIWEILRQKMEDELEDTPWRTHLEDLFGIKKDYITGVPSYRIPVLGVTMVQEAIFKSPDLFRQGQSLPQLLALELDRQDFDLPTRSYVKLLNRVTLNNQIKVLGTAYVLYGFVVHKQNLQSYLYHPVLRPEGPDTKWYSYTDGREENMVKCLPKSQAVRVHEGKAGASKEKVTGNDAVAYIVMYVRKDVATEAFRHDPSSERWDVPEWLKNEVEKARAPTPPPGIPPPPVVDEITTEEVQEAETTEQVAPSELHEFAVIDSRAFLGHEGPGTFDAYDPKWRPGNSDLVYTVQLSAKDSCEEVRQKLAQVVKGIEDPRQIKFWFLDALRGSVGRPSLLSTGKIEYSSGSTDHYGHQSDNWSLQTIAESWQSYRIWVHVIDIDKIPDLPKVSESPAPEPRAPEPPAPEPPAPEPPAPEPPAPEPPAPEPPAPETPAPEPPALEPPAPESPVPEPPAPVSPAPEPTENPPVSSSINEASAVETTIAPAHITPPPNEPVIESEDTPMSEPDEPELPPQTETRPPPSSEAPSAAVVEMEVEVEVPIVATPIPDPPAVDVVAATSGATDTEMGGTQEDALPPPPPPPDFQTVPPPPPPVTQQEHPQPPPVQIPEEIYFFLKFFNVETQKLESRGSHIVPKWSRVDTTIQSLLGLEPDKKIDIFEEEDLTTTHALRPRRTFAQNDLHNTAVLIAAFPVTEEERTALAARAAFADPQHYLNFRAYARNFPAQVAGHFTLDYFSSQYYKGEIKNGHRHGQGTRIYHSGDTYTGTFRLSQRHGHGLHTFQNGDTYDGDWVSNQQHGTGTFVEAATGNTYVGGWKHDKKFGEGVTHWKNAQEMERLCRICWEDGAEAAFYDCGHVVACLGCARRVDSCPVCRKRVLSAMKLYYVA</sequence>
<dbReference type="GO" id="GO:0140096">
    <property type="term" value="F:catalytic activity, acting on a protein"/>
    <property type="evidence" value="ECO:0007669"/>
    <property type="project" value="UniProtKB-ARBA"/>
</dbReference>
<feature type="compositionally biased region" description="Acidic residues" evidence="16">
    <location>
        <begin position="673"/>
        <end position="682"/>
    </location>
</feature>
<dbReference type="Pfam" id="PF22486">
    <property type="entry name" value="MATH_2"/>
    <property type="match status" value="1"/>
</dbReference>
<dbReference type="GO" id="GO:0005737">
    <property type="term" value="C:cytoplasm"/>
    <property type="evidence" value="ECO:0007669"/>
    <property type="project" value="UniProtKB-SubCell"/>
</dbReference>
<dbReference type="SUPFAM" id="SSF54001">
    <property type="entry name" value="Cysteine proteinases"/>
    <property type="match status" value="1"/>
</dbReference>
<comment type="similarity">
    <text evidence="6">Belongs to the deoxyhypusine synthase family.</text>
</comment>
<dbReference type="SUPFAM" id="SSF49599">
    <property type="entry name" value="TRAF domain-like"/>
    <property type="match status" value="1"/>
</dbReference>
<feature type="region of interest" description="Disordered" evidence="16">
    <location>
        <begin position="558"/>
        <end position="682"/>
    </location>
</feature>
<keyword evidence="13" id="KW-0520">NAD</keyword>
<reference evidence="19" key="1">
    <citation type="journal article" date="2020" name="Stud. Mycol.">
        <title>101 Dothideomycetes genomes: a test case for predicting lifestyles and emergence of pathogens.</title>
        <authorList>
            <person name="Haridas S."/>
            <person name="Albert R."/>
            <person name="Binder M."/>
            <person name="Bloem J."/>
            <person name="Labutti K."/>
            <person name="Salamov A."/>
            <person name="Andreopoulos B."/>
            <person name="Baker S."/>
            <person name="Barry K."/>
            <person name="Bills G."/>
            <person name="Bluhm B."/>
            <person name="Cannon C."/>
            <person name="Castanera R."/>
            <person name="Culley D."/>
            <person name="Daum C."/>
            <person name="Ezra D."/>
            <person name="Gonzalez J."/>
            <person name="Henrissat B."/>
            <person name="Kuo A."/>
            <person name="Liang C."/>
            <person name="Lipzen A."/>
            <person name="Lutzoni F."/>
            <person name="Magnuson J."/>
            <person name="Mondo S."/>
            <person name="Nolan M."/>
            <person name="Ohm R."/>
            <person name="Pangilinan J."/>
            <person name="Park H.-J."/>
            <person name="Ramirez L."/>
            <person name="Alfaro M."/>
            <person name="Sun H."/>
            <person name="Tritt A."/>
            <person name="Yoshinaga Y."/>
            <person name="Zwiers L.-H."/>
            <person name="Turgeon B."/>
            <person name="Goodwin S."/>
            <person name="Spatafora J."/>
            <person name="Crous P."/>
            <person name="Grigoriev I."/>
        </authorList>
    </citation>
    <scope>NUCLEOTIDE SEQUENCE</scope>
    <source>
        <strain evidence="19">ATCC 74209</strain>
    </source>
</reference>
<evidence type="ECO:0000313" key="19">
    <source>
        <dbReference type="EMBL" id="KAF2203707.1"/>
    </source>
</evidence>
<evidence type="ECO:0000313" key="20">
    <source>
        <dbReference type="Proteomes" id="UP000799536"/>
    </source>
</evidence>
<feature type="compositionally biased region" description="Pro residues" evidence="16">
    <location>
        <begin position="466"/>
        <end position="476"/>
    </location>
</feature>
<dbReference type="InterPro" id="IPR038765">
    <property type="entry name" value="Papain-like_cys_pep_sf"/>
</dbReference>
<evidence type="ECO:0000259" key="18">
    <source>
        <dbReference type="PROSITE" id="PS50144"/>
    </source>
</evidence>
<feature type="compositionally biased region" description="Pro residues" evidence="16">
    <location>
        <begin position="1604"/>
        <end position="1634"/>
    </location>
</feature>
<evidence type="ECO:0000256" key="10">
    <source>
        <dbReference type="ARBA" id="ARBA00022679"/>
    </source>
</evidence>
<dbReference type="FunFam" id="3.40.910.10:FF:000003">
    <property type="entry name" value="Deoxyhypusine synthase"/>
    <property type="match status" value="1"/>
</dbReference>
<dbReference type="GO" id="GO:0034038">
    <property type="term" value="F:deoxyhypusine synthase activity"/>
    <property type="evidence" value="ECO:0007669"/>
    <property type="project" value="UniProtKB-EC"/>
</dbReference>
<feature type="region of interest" description="Disordered" evidence="16">
    <location>
        <begin position="1"/>
        <end position="31"/>
    </location>
</feature>
<comment type="caution">
    <text evidence="19">The sequence shown here is derived from an EMBL/GenBank/DDBJ whole genome shotgun (WGS) entry which is preliminary data.</text>
</comment>
<comment type="pathway">
    <text evidence="5">Protein modification; eIF5A hypusination.</text>
</comment>
<dbReference type="PROSITE" id="PS50144">
    <property type="entry name" value="MATH"/>
    <property type="match status" value="1"/>
</dbReference>
<feature type="domain" description="RING-type" evidence="17">
    <location>
        <begin position="1866"/>
        <end position="1901"/>
    </location>
</feature>
<dbReference type="SUPFAM" id="SSF82185">
    <property type="entry name" value="Histone H3 K4-specific methyltransferase SET7/9 N-terminal domain"/>
    <property type="match status" value="1"/>
</dbReference>
<feature type="region of interest" description="Disordered" evidence="16">
    <location>
        <begin position="1415"/>
        <end position="1562"/>
    </location>
</feature>
<evidence type="ECO:0000256" key="1">
    <source>
        <dbReference type="ARBA" id="ARBA00000952"/>
    </source>
</evidence>
<evidence type="ECO:0000256" key="7">
    <source>
        <dbReference type="ARBA" id="ARBA00012683"/>
    </source>
</evidence>
<dbReference type="NCBIfam" id="TIGR00321">
    <property type="entry name" value="dhys"/>
    <property type="match status" value="1"/>
</dbReference>
<dbReference type="OrthoDB" id="294378at2759"/>
<dbReference type="InterPro" id="IPR001841">
    <property type="entry name" value="Znf_RING"/>
</dbReference>
<dbReference type="SMART" id="SM00698">
    <property type="entry name" value="MORN"/>
    <property type="match status" value="4"/>
</dbReference>
<accession>A0A9P4MV42</accession>
<keyword evidence="20" id="KW-1185">Reference proteome</keyword>
<keyword evidence="15" id="KW-0862">Zinc</keyword>
<organism evidence="19 20">
    <name type="scientific">Delitschia confertaspora ATCC 74209</name>
    <dbReference type="NCBI Taxonomy" id="1513339"/>
    <lineage>
        <taxon>Eukaryota</taxon>
        <taxon>Fungi</taxon>
        <taxon>Dikarya</taxon>
        <taxon>Ascomycota</taxon>
        <taxon>Pezizomycotina</taxon>
        <taxon>Dothideomycetes</taxon>
        <taxon>Pleosporomycetidae</taxon>
        <taxon>Pleosporales</taxon>
        <taxon>Delitschiaceae</taxon>
        <taxon>Delitschia</taxon>
    </lineage>
</organism>
<keyword evidence="15" id="KW-0479">Metal-binding</keyword>
<keyword evidence="11" id="KW-0677">Repeat</keyword>
<feature type="region of interest" description="Disordered" evidence="16">
    <location>
        <begin position="455"/>
        <end position="544"/>
    </location>
</feature>
<feature type="domain" description="MATH" evidence="18">
    <location>
        <begin position="715"/>
        <end position="904"/>
    </location>
</feature>
<evidence type="ECO:0000256" key="11">
    <source>
        <dbReference type="ARBA" id="ARBA00022737"/>
    </source>
</evidence>
<keyword evidence="15" id="KW-0863">Zinc-finger</keyword>
<evidence type="ECO:0000256" key="16">
    <source>
        <dbReference type="SAM" id="MobiDB-lite"/>
    </source>
</evidence>
<feature type="compositionally biased region" description="Acidic residues" evidence="16">
    <location>
        <begin position="1526"/>
        <end position="1540"/>
    </location>
</feature>
<comment type="catalytic activity">
    <reaction evidence="1">
        <text>[eIF5A protein]-L-lysine + spermidine = [eIF5A protein]-deoxyhypusine + propane-1,3-diamine</text>
        <dbReference type="Rhea" id="RHEA:33299"/>
        <dbReference type="Rhea" id="RHEA-COMP:10143"/>
        <dbReference type="Rhea" id="RHEA-COMP:10144"/>
        <dbReference type="ChEBI" id="CHEBI:29969"/>
        <dbReference type="ChEBI" id="CHEBI:57484"/>
        <dbReference type="ChEBI" id="CHEBI:57834"/>
        <dbReference type="ChEBI" id="CHEBI:82657"/>
        <dbReference type="EC" id="2.5.1.46"/>
    </reaction>
</comment>
<dbReference type="Gene3D" id="2.60.210.10">
    <property type="entry name" value="Apoptosis, Tumor Necrosis Factor Receptor Associated Protein 2, Chain A"/>
    <property type="match status" value="1"/>
</dbReference>
<dbReference type="Pfam" id="PF13920">
    <property type="entry name" value="zf-C3HC4_3"/>
    <property type="match status" value="1"/>
</dbReference>
<evidence type="ECO:0000256" key="5">
    <source>
        <dbReference type="ARBA" id="ARBA00005041"/>
    </source>
</evidence>
<dbReference type="Gene3D" id="2.20.110.10">
    <property type="entry name" value="Histone H3 K4-specific methyltransferase SET7/9 N-terminal domain"/>
    <property type="match status" value="1"/>
</dbReference>
<dbReference type="Pfam" id="PF12436">
    <property type="entry name" value="USP7_ICP0_bdg"/>
    <property type="match status" value="1"/>
</dbReference>
<dbReference type="GO" id="GO:0008270">
    <property type="term" value="F:zinc ion binding"/>
    <property type="evidence" value="ECO:0007669"/>
    <property type="project" value="UniProtKB-KW"/>
</dbReference>
<dbReference type="Gene3D" id="3.90.70.10">
    <property type="entry name" value="Cysteine proteinases"/>
    <property type="match status" value="1"/>
</dbReference>
<feature type="compositionally biased region" description="Polar residues" evidence="16">
    <location>
        <begin position="786"/>
        <end position="798"/>
    </location>
</feature>
<dbReference type="Gene3D" id="3.40.910.10">
    <property type="entry name" value="Deoxyhypusine synthase"/>
    <property type="match status" value="1"/>
</dbReference>
<dbReference type="Pfam" id="PF01916">
    <property type="entry name" value="DS"/>
    <property type="match status" value="1"/>
</dbReference>
<dbReference type="InterPro" id="IPR029035">
    <property type="entry name" value="DHS-like_NAD/FAD-binding_dom"/>
</dbReference>
<keyword evidence="14" id="KW-0386">Hypusine biosynthesis</keyword>
<feature type="region of interest" description="Disordered" evidence="16">
    <location>
        <begin position="778"/>
        <end position="798"/>
    </location>
</feature>
<feature type="compositionally biased region" description="Pro residues" evidence="16">
    <location>
        <begin position="1424"/>
        <end position="1495"/>
    </location>
</feature>
<gene>
    <name evidence="19" type="ORF">GQ43DRAFT_461336</name>
</gene>
<name>A0A9P4MV42_9PLEO</name>
<dbReference type="Gene3D" id="3.30.40.10">
    <property type="entry name" value="Zinc/RING finger domain, C3HC4 (zinc finger)"/>
    <property type="match status" value="1"/>
</dbReference>
<feature type="region of interest" description="Disordered" evidence="16">
    <location>
        <begin position="1592"/>
        <end position="1634"/>
    </location>
</feature>
<evidence type="ECO:0000256" key="8">
    <source>
        <dbReference type="ARBA" id="ARBA00020607"/>
    </source>
</evidence>
<dbReference type="SMART" id="SM00184">
    <property type="entry name" value="RING"/>
    <property type="match status" value="1"/>
</dbReference>
<comment type="function">
    <text evidence="3">Catalyzes the NAD-dependent oxidative cleavage of spermidine and the subsequent transfer of the butylamine moiety of spermidine to the epsilon-amino group of a specific lysine residue of the eIF-5A precursor protein to form the intermediate deoxyhypusine residue.</text>
</comment>
<evidence type="ECO:0000256" key="6">
    <source>
        <dbReference type="ARBA" id="ARBA00009892"/>
    </source>
</evidence>
<dbReference type="InterPro" id="IPR024729">
    <property type="entry name" value="USP7_ICP0-binding_dom"/>
</dbReference>
<dbReference type="InterPro" id="IPR036982">
    <property type="entry name" value="Deoxyhypusine_synthase_sf"/>
</dbReference>
<protein>
    <recommendedName>
        <fullName evidence="8">Deoxyhypusine synthase</fullName>
        <ecNumber evidence="7">2.5.1.46</ecNumber>
    </recommendedName>
</protein>
<feature type="compositionally biased region" description="Pro residues" evidence="16">
    <location>
        <begin position="606"/>
        <end position="649"/>
    </location>
</feature>
<dbReference type="SUPFAM" id="SSF52467">
    <property type="entry name" value="DHS-like NAD/FAD-binding domain"/>
    <property type="match status" value="1"/>
</dbReference>
<evidence type="ECO:0000256" key="2">
    <source>
        <dbReference type="ARBA" id="ARBA00001911"/>
    </source>
</evidence>
<keyword evidence="10" id="KW-0808">Transferase</keyword>
<dbReference type="PANTHER" id="PTHR11703:SF0">
    <property type="entry name" value="DEOXYHYPUSINE SYNTHASE"/>
    <property type="match status" value="1"/>
</dbReference>